<dbReference type="GO" id="GO:0005506">
    <property type="term" value="F:iron ion binding"/>
    <property type="evidence" value="ECO:0007669"/>
    <property type="project" value="InterPro"/>
</dbReference>
<gene>
    <name evidence="3" type="ORF">UFOVP181_143</name>
    <name evidence="2" type="ORF">UFOVP57_19</name>
</gene>
<evidence type="ECO:0000313" key="2">
    <source>
        <dbReference type="EMBL" id="CAB4124804.1"/>
    </source>
</evidence>
<name>A0A6J5KQS7_9CAUD</name>
<evidence type="ECO:0000259" key="1">
    <source>
        <dbReference type="PROSITE" id="PS50903"/>
    </source>
</evidence>
<dbReference type="InterPro" id="IPR024934">
    <property type="entry name" value="Rubredoxin-like_dom"/>
</dbReference>
<reference evidence="2" key="1">
    <citation type="submission" date="2020-04" db="EMBL/GenBank/DDBJ databases">
        <authorList>
            <person name="Chiriac C."/>
            <person name="Salcher M."/>
            <person name="Ghai R."/>
            <person name="Kavagutti S V."/>
        </authorList>
    </citation>
    <scope>NUCLEOTIDE SEQUENCE</scope>
</reference>
<dbReference type="EMBL" id="LR798231">
    <property type="protein sequence ID" value="CAB5208746.1"/>
    <property type="molecule type" value="Genomic_DNA"/>
</dbReference>
<dbReference type="Gene3D" id="2.20.28.10">
    <property type="match status" value="1"/>
</dbReference>
<feature type="domain" description="Rubredoxin-like" evidence="1">
    <location>
        <begin position="2"/>
        <end position="41"/>
    </location>
</feature>
<organism evidence="2">
    <name type="scientific">uncultured Caudovirales phage</name>
    <dbReference type="NCBI Taxonomy" id="2100421"/>
    <lineage>
        <taxon>Viruses</taxon>
        <taxon>Duplodnaviria</taxon>
        <taxon>Heunggongvirae</taxon>
        <taxon>Uroviricota</taxon>
        <taxon>Caudoviricetes</taxon>
        <taxon>Peduoviridae</taxon>
        <taxon>Maltschvirus</taxon>
        <taxon>Maltschvirus maltsch</taxon>
    </lineage>
</organism>
<evidence type="ECO:0000313" key="3">
    <source>
        <dbReference type="EMBL" id="CAB5208746.1"/>
    </source>
</evidence>
<dbReference type="EMBL" id="LR796187">
    <property type="protein sequence ID" value="CAB4124804.1"/>
    <property type="molecule type" value="Genomic_DNA"/>
</dbReference>
<protein>
    <submittedName>
        <fullName evidence="2">Rubredoxin domain containing protein</fullName>
    </submittedName>
</protein>
<dbReference type="SUPFAM" id="SSF57802">
    <property type="entry name" value="Rubredoxin-like"/>
    <property type="match status" value="1"/>
</dbReference>
<dbReference type="PROSITE" id="PS50903">
    <property type="entry name" value="RUBREDOXIN_LIKE"/>
    <property type="match status" value="1"/>
</dbReference>
<accession>A0A6J5KQS7</accession>
<proteinExistence type="predicted"/>
<sequence length="43" mass="4799">MNQVYRCVVCGHELSVEDYNSLPDDCTCPECGVAKSDYELVTL</sequence>